<dbReference type="Proteomes" id="UP000509750">
    <property type="component" value="Chromosome"/>
</dbReference>
<dbReference type="EMBL" id="CP058529">
    <property type="protein sequence ID" value="QLG28781.1"/>
    <property type="molecule type" value="Genomic_DNA"/>
</dbReference>
<feature type="transmembrane region" description="Helical" evidence="1">
    <location>
        <begin position="12"/>
        <end position="37"/>
    </location>
</feature>
<keyword evidence="1" id="KW-1133">Transmembrane helix</keyword>
<sequence>MTRPRRVAWARYGYVLVGGVFAACVVVQVYVAGMAVFVDPANWSLHAGFVHVFEPLLPILLALAFLGRLPRPLKLAPVGLFVLLSVQYTTASAFGSMVAAVHPVNALAIFLVALLATRRAWQFASGSAAEP</sequence>
<feature type="transmembrane region" description="Helical" evidence="1">
    <location>
        <begin position="43"/>
        <end position="66"/>
    </location>
</feature>
<feature type="transmembrane region" description="Helical" evidence="1">
    <location>
        <begin position="97"/>
        <end position="116"/>
    </location>
</feature>
<evidence type="ECO:0000313" key="3">
    <source>
        <dbReference type="Proteomes" id="UP000509750"/>
    </source>
</evidence>
<dbReference type="KEGG" id="halg:HUG10_15085"/>
<dbReference type="InterPro" id="IPR046192">
    <property type="entry name" value="DUF6220"/>
</dbReference>
<evidence type="ECO:0000313" key="2">
    <source>
        <dbReference type="EMBL" id="QLG28781.1"/>
    </source>
</evidence>
<dbReference type="AlphaFoldDB" id="A0A7D5K2H0"/>
<evidence type="ECO:0000256" key="1">
    <source>
        <dbReference type="SAM" id="Phobius"/>
    </source>
</evidence>
<reference evidence="2 3" key="1">
    <citation type="submission" date="2020-07" db="EMBL/GenBank/DDBJ databases">
        <title>Gai3-2, isolated from salt lake.</title>
        <authorList>
            <person name="Cui H."/>
            <person name="Shi X."/>
        </authorList>
    </citation>
    <scope>NUCLEOTIDE SEQUENCE [LARGE SCALE GENOMIC DNA]</scope>
    <source>
        <strain evidence="2 3">Gai3-2</strain>
    </source>
</reference>
<proteinExistence type="predicted"/>
<protein>
    <submittedName>
        <fullName evidence="2">Uncharacterized protein</fullName>
    </submittedName>
</protein>
<dbReference type="Pfam" id="PF19728">
    <property type="entry name" value="DUF6220"/>
    <property type="match status" value="1"/>
</dbReference>
<dbReference type="RefSeq" id="WP_179170355.1">
    <property type="nucleotide sequence ID" value="NZ_CP058529.1"/>
</dbReference>
<keyword evidence="3" id="KW-1185">Reference proteome</keyword>
<feature type="transmembrane region" description="Helical" evidence="1">
    <location>
        <begin position="73"/>
        <end position="91"/>
    </location>
</feature>
<gene>
    <name evidence="2" type="ORF">HUG10_15085</name>
</gene>
<dbReference type="PROSITE" id="PS51257">
    <property type="entry name" value="PROKAR_LIPOPROTEIN"/>
    <property type="match status" value="1"/>
</dbReference>
<keyword evidence="1" id="KW-0812">Transmembrane</keyword>
<dbReference type="GeneID" id="56030184"/>
<organism evidence="2 3">
    <name type="scientific">Halorarum halophilum</name>
    <dbReference type="NCBI Taxonomy" id="2743090"/>
    <lineage>
        <taxon>Archaea</taxon>
        <taxon>Methanobacteriati</taxon>
        <taxon>Methanobacteriota</taxon>
        <taxon>Stenosarchaea group</taxon>
        <taxon>Halobacteria</taxon>
        <taxon>Halobacteriales</taxon>
        <taxon>Haloferacaceae</taxon>
        <taxon>Halorarum</taxon>
    </lineage>
</organism>
<name>A0A7D5K2H0_9EURY</name>
<accession>A0A7D5K2H0</accession>
<keyword evidence="1" id="KW-0472">Membrane</keyword>
<dbReference type="OrthoDB" id="275759at2157"/>